<reference evidence="2 3" key="1">
    <citation type="submission" date="2024-05" db="EMBL/GenBank/DDBJ databases">
        <title>Roseateles sp. 2.12 16S ribosomal RNA gene Genome sequencing and assembly.</title>
        <authorList>
            <person name="Woo H."/>
        </authorList>
    </citation>
    <scope>NUCLEOTIDE SEQUENCE [LARGE SCALE GENOMIC DNA]</scope>
    <source>
        <strain evidence="2 3">2.12</strain>
    </source>
</reference>
<gene>
    <name evidence="2" type="ORF">ABDJ40_24610</name>
</gene>
<feature type="non-terminal residue" evidence="2">
    <location>
        <position position="525"/>
    </location>
</feature>
<keyword evidence="3" id="KW-1185">Reference proteome</keyword>
<feature type="domain" description="Condensation" evidence="1">
    <location>
        <begin position="48"/>
        <end position="495"/>
    </location>
</feature>
<dbReference type="InterPro" id="IPR001242">
    <property type="entry name" value="Condensation_dom"/>
</dbReference>
<dbReference type="Gene3D" id="3.30.559.10">
    <property type="entry name" value="Chloramphenicol acetyltransferase-like domain"/>
    <property type="match status" value="1"/>
</dbReference>
<evidence type="ECO:0000313" key="2">
    <source>
        <dbReference type="EMBL" id="MEO3715964.1"/>
    </source>
</evidence>
<proteinExistence type="predicted"/>
<dbReference type="CDD" id="cd19531">
    <property type="entry name" value="LCL_NRPS-like"/>
    <property type="match status" value="1"/>
</dbReference>
<comment type="caution">
    <text evidence="2">The sequence shown here is derived from an EMBL/GenBank/DDBJ whole genome shotgun (WGS) entry which is preliminary data.</text>
</comment>
<accession>A0ABV0GLW4</accession>
<dbReference type="Pfam" id="PF00668">
    <property type="entry name" value="Condensation"/>
    <property type="match status" value="1"/>
</dbReference>
<protein>
    <submittedName>
        <fullName evidence="2">Condensation domain-containing protein</fullName>
    </submittedName>
</protein>
<dbReference type="Proteomes" id="UP001462640">
    <property type="component" value="Unassembled WGS sequence"/>
</dbReference>
<dbReference type="InterPro" id="IPR023213">
    <property type="entry name" value="CAT-like_dom_sf"/>
</dbReference>
<sequence length="525" mass="57901">MTNLLHSELDAKKLELVLRRLRKSQGAPAGQLPEAAASIPTVSRTEPLPLSWPQWRLWFVDQMDPEASKAYHLTAAFQFDGQLDVPALRAALDQIVARHESLRTVFVSIDGEPRQALQAPDVGFTLRERDLSQQAPDQQREGVRAAAAEEMVMPFDLASGPLARGQLLRLAADRHVIVLTQHHIVSDGWSMGVLMKELAEIYAALSEGRAHGLPSLSVQYPDFSVWQRNWLQGDALERQIGFWRSYLKDAPALLELPGDHPRPAVKSHDGGFMPITLSSELTQNLRSLAKRHGVTLFMTLLAAWAALLSRLSGQQDVVIGTPVANRNRVELEPLIGFFANTLALRVHVEPQMTLAGWMEQVKDAVLQAYAHQDLPFEQVVEVLKPVRSLGHTPVFQVMFALDNTPGGEEMRLPGGTLSAIALEQSSAHFDLLLSLNDTGGALEGGITFSHDLFEAGTVQRYAGYLLTLLQGMVDDGQCMVSQLPMLPSQERAQLLGWGVSQREYPREEGLAALFARQVQARAQAV</sequence>
<name>A0ABV0GLW4_9BURK</name>
<dbReference type="PANTHER" id="PTHR45398">
    <property type="match status" value="1"/>
</dbReference>
<dbReference type="Gene3D" id="3.30.559.30">
    <property type="entry name" value="Nonribosomal peptide synthetase, condensation domain"/>
    <property type="match status" value="1"/>
</dbReference>
<dbReference type="PANTHER" id="PTHR45398:SF1">
    <property type="entry name" value="ENZYME, PUTATIVE (JCVI)-RELATED"/>
    <property type="match status" value="1"/>
</dbReference>
<evidence type="ECO:0000313" key="3">
    <source>
        <dbReference type="Proteomes" id="UP001462640"/>
    </source>
</evidence>
<dbReference type="EMBL" id="JBDPZC010000042">
    <property type="protein sequence ID" value="MEO3715964.1"/>
    <property type="molecule type" value="Genomic_DNA"/>
</dbReference>
<organism evidence="2 3">
    <name type="scientific">Roseateles flavus</name>
    <dbReference type="NCBI Taxonomy" id="3149041"/>
    <lineage>
        <taxon>Bacteria</taxon>
        <taxon>Pseudomonadati</taxon>
        <taxon>Pseudomonadota</taxon>
        <taxon>Betaproteobacteria</taxon>
        <taxon>Burkholderiales</taxon>
        <taxon>Sphaerotilaceae</taxon>
        <taxon>Roseateles</taxon>
    </lineage>
</organism>
<dbReference type="RefSeq" id="WP_347613749.1">
    <property type="nucleotide sequence ID" value="NZ_JBDPZC010000042.1"/>
</dbReference>
<dbReference type="SUPFAM" id="SSF52777">
    <property type="entry name" value="CoA-dependent acyltransferases"/>
    <property type="match status" value="2"/>
</dbReference>
<evidence type="ECO:0000259" key="1">
    <source>
        <dbReference type="Pfam" id="PF00668"/>
    </source>
</evidence>